<dbReference type="EC" id="1.1.1.169" evidence="2"/>
<dbReference type="InterPro" id="IPR013328">
    <property type="entry name" value="6PGD_dom2"/>
</dbReference>
<comment type="catalytic activity">
    <reaction evidence="5">
        <text>(R)-pantoate + NADP(+) = 2-dehydropantoate + NADPH + H(+)</text>
        <dbReference type="Rhea" id="RHEA:16233"/>
        <dbReference type="ChEBI" id="CHEBI:11561"/>
        <dbReference type="ChEBI" id="CHEBI:15378"/>
        <dbReference type="ChEBI" id="CHEBI:15980"/>
        <dbReference type="ChEBI" id="CHEBI:57783"/>
        <dbReference type="ChEBI" id="CHEBI:58349"/>
        <dbReference type="EC" id="1.1.1.169"/>
    </reaction>
</comment>
<evidence type="ECO:0000256" key="5">
    <source>
        <dbReference type="ARBA" id="ARBA00048793"/>
    </source>
</evidence>
<evidence type="ECO:0000313" key="9">
    <source>
        <dbReference type="Proteomes" id="UP001060919"/>
    </source>
</evidence>
<dbReference type="PROSITE" id="PS00065">
    <property type="entry name" value="D_2_HYDROXYACID_DH_1"/>
    <property type="match status" value="1"/>
</dbReference>
<organism evidence="8 9">
    <name type="scientific">Aureispira anguillae</name>
    <dbReference type="NCBI Taxonomy" id="2864201"/>
    <lineage>
        <taxon>Bacteria</taxon>
        <taxon>Pseudomonadati</taxon>
        <taxon>Bacteroidota</taxon>
        <taxon>Saprospiria</taxon>
        <taxon>Saprospirales</taxon>
        <taxon>Saprospiraceae</taxon>
        <taxon>Aureispira</taxon>
    </lineage>
</organism>
<keyword evidence="9" id="KW-1185">Reference proteome</keyword>
<dbReference type="KEGG" id="aup:AsAng_0025820"/>
<dbReference type="InterPro" id="IPR029752">
    <property type="entry name" value="D-isomer_DH_CS1"/>
</dbReference>
<reference evidence="8" key="1">
    <citation type="submission" date="2022-09" db="EMBL/GenBank/DDBJ databases">
        <title>Aureispira anguillicida sp. nov., isolated from Leptocephalus of Japanese eel Anguilla japonica.</title>
        <authorList>
            <person name="Yuasa K."/>
            <person name="Mekata T."/>
            <person name="Ikunari K."/>
        </authorList>
    </citation>
    <scope>NUCLEOTIDE SEQUENCE</scope>
    <source>
        <strain evidence="8">EL160426</strain>
    </source>
</reference>
<proteinExistence type="predicted"/>
<protein>
    <recommendedName>
        <fullName evidence="3">2-dehydropantoate 2-reductase</fullName>
        <ecNumber evidence="2">1.1.1.169</ecNumber>
    </recommendedName>
    <alternativeName>
        <fullName evidence="4">Ketopantoate reductase</fullName>
    </alternativeName>
</protein>
<dbReference type="Pfam" id="PF02558">
    <property type="entry name" value="ApbA"/>
    <property type="match status" value="1"/>
</dbReference>
<dbReference type="PANTHER" id="PTHR21708:SF26">
    <property type="entry name" value="2-DEHYDROPANTOATE 2-REDUCTASE"/>
    <property type="match status" value="1"/>
</dbReference>
<dbReference type="InterPro" id="IPR036291">
    <property type="entry name" value="NAD(P)-bd_dom_sf"/>
</dbReference>
<sequence>MKLKKIGILGLGAIGSVIATALKKNETTRIFYYNRSPKDQLRLKYQDTLFQTSIDCSIDLRNNTTLDWLIICLKEHQYSSAHIGLKNLIGTGTKVVVIRNGLRHKESVEKYCTRNNPILEVIIDCPTQPCVEGGYEQLKKAKLLLKKGMWLDDFTALFSKQTIHVLGIDDFKTASWKKVAESAALGAVLCLSGATCWIFEDEQIQNLYSLLLREAIEVALADGAKIEASFEQEMLIKVKKYPPNKGSSMLTDRLNGKTIELGAKNGIIVNLGNYYNVPTPMNHWVCTLLNYTNKTFSVPK</sequence>
<dbReference type="InterPro" id="IPR008927">
    <property type="entry name" value="6-PGluconate_DH-like_C_sf"/>
</dbReference>
<evidence type="ECO:0000256" key="1">
    <source>
        <dbReference type="ARBA" id="ARBA00004994"/>
    </source>
</evidence>
<dbReference type="Gene3D" id="1.10.1040.10">
    <property type="entry name" value="N-(1-d-carboxylethyl)-l-norvaline Dehydrogenase, domain 2"/>
    <property type="match status" value="1"/>
</dbReference>
<accession>A0A915YF56</accession>
<dbReference type="GO" id="GO:0008677">
    <property type="term" value="F:2-dehydropantoate 2-reductase activity"/>
    <property type="evidence" value="ECO:0007669"/>
    <property type="project" value="UniProtKB-EC"/>
</dbReference>
<dbReference type="AlphaFoldDB" id="A0A915YF56"/>
<dbReference type="SUPFAM" id="SSF48179">
    <property type="entry name" value="6-phosphogluconate dehydrogenase C-terminal domain-like"/>
    <property type="match status" value="1"/>
</dbReference>
<evidence type="ECO:0000259" key="6">
    <source>
        <dbReference type="Pfam" id="PF02558"/>
    </source>
</evidence>
<dbReference type="RefSeq" id="WP_264793005.1">
    <property type="nucleotide sequence ID" value="NZ_AP026867.1"/>
</dbReference>
<dbReference type="Proteomes" id="UP001060919">
    <property type="component" value="Chromosome"/>
</dbReference>
<dbReference type="InterPro" id="IPR013332">
    <property type="entry name" value="KPR_N"/>
</dbReference>
<evidence type="ECO:0000259" key="7">
    <source>
        <dbReference type="Pfam" id="PF08546"/>
    </source>
</evidence>
<name>A0A915YF56_9BACT</name>
<evidence type="ECO:0000256" key="2">
    <source>
        <dbReference type="ARBA" id="ARBA00013014"/>
    </source>
</evidence>
<dbReference type="EMBL" id="AP026867">
    <property type="protein sequence ID" value="BDS11868.1"/>
    <property type="molecule type" value="Genomic_DNA"/>
</dbReference>
<evidence type="ECO:0000256" key="3">
    <source>
        <dbReference type="ARBA" id="ARBA00019465"/>
    </source>
</evidence>
<evidence type="ECO:0000313" key="8">
    <source>
        <dbReference type="EMBL" id="BDS11868.1"/>
    </source>
</evidence>
<dbReference type="PANTHER" id="PTHR21708">
    <property type="entry name" value="PROBABLE 2-DEHYDROPANTOATE 2-REDUCTASE"/>
    <property type="match status" value="1"/>
</dbReference>
<dbReference type="Pfam" id="PF08546">
    <property type="entry name" value="ApbA_C"/>
    <property type="match status" value="1"/>
</dbReference>
<dbReference type="InterPro" id="IPR051402">
    <property type="entry name" value="KPR-Related"/>
</dbReference>
<dbReference type="InterPro" id="IPR013752">
    <property type="entry name" value="KPA_reductase"/>
</dbReference>
<dbReference type="SUPFAM" id="SSF51735">
    <property type="entry name" value="NAD(P)-binding Rossmann-fold domains"/>
    <property type="match status" value="1"/>
</dbReference>
<feature type="domain" description="Ketopantoate reductase N-terminal" evidence="6">
    <location>
        <begin position="6"/>
        <end position="122"/>
    </location>
</feature>
<gene>
    <name evidence="8" type="ORF">AsAng_0025820</name>
</gene>
<comment type="pathway">
    <text evidence="1">Cofactor biosynthesis; (R)-pantothenate biosynthesis; (R)-pantoate from 3-methyl-2-oxobutanoate: step 2/2.</text>
</comment>
<dbReference type="GO" id="GO:0005737">
    <property type="term" value="C:cytoplasm"/>
    <property type="evidence" value="ECO:0007669"/>
    <property type="project" value="TreeGrafter"/>
</dbReference>
<dbReference type="Gene3D" id="3.40.50.720">
    <property type="entry name" value="NAD(P)-binding Rossmann-like Domain"/>
    <property type="match status" value="1"/>
</dbReference>
<evidence type="ECO:0000256" key="4">
    <source>
        <dbReference type="ARBA" id="ARBA00032024"/>
    </source>
</evidence>
<feature type="domain" description="Ketopantoate reductase C-terminal" evidence="7">
    <location>
        <begin position="170"/>
        <end position="290"/>
    </location>
</feature>